<comment type="similarity">
    <text evidence="1">Belongs to the glycosyl hydrolase 38 family.</text>
</comment>
<dbReference type="SUPFAM" id="SSF74650">
    <property type="entry name" value="Galactose mutarotase-like"/>
    <property type="match status" value="1"/>
</dbReference>
<dbReference type="Pfam" id="PF07748">
    <property type="entry name" value="Glyco_hydro_38C"/>
    <property type="match status" value="1"/>
</dbReference>
<keyword evidence="3 6" id="KW-0378">Hydrolase</keyword>
<dbReference type="InterPro" id="IPR041147">
    <property type="entry name" value="GH38_C"/>
</dbReference>
<dbReference type="Proteomes" id="UP001057877">
    <property type="component" value="Chromosome"/>
</dbReference>
<dbReference type="SUPFAM" id="SSF88713">
    <property type="entry name" value="Glycoside hydrolase/deacetylase"/>
    <property type="match status" value="1"/>
</dbReference>
<reference evidence="6" key="1">
    <citation type="submission" date="2022-01" db="EMBL/GenBank/DDBJ databases">
        <title>Paenibacillus spongiae sp. nov., isolated from marine sponge.</title>
        <authorList>
            <person name="Li Z."/>
            <person name="Zhang M."/>
        </authorList>
    </citation>
    <scope>NUCLEOTIDE SEQUENCE</scope>
    <source>
        <strain evidence="6">PHS-Z3</strain>
    </source>
</reference>
<evidence type="ECO:0000256" key="3">
    <source>
        <dbReference type="ARBA" id="ARBA00022801"/>
    </source>
</evidence>
<proteinExistence type="inferred from homology"/>
<dbReference type="Gene3D" id="2.60.40.2210">
    <property type="match status" value="1"/>
</dbReference>
<dbReference type="InterPro" id="IPR011682">
    <property type="entry name" value="Glyco_hydro_38_C"/>
</dbReference>
<dbReference type="Gene3D" id="3.20.110.10">
    <property type="entry name" value="Glycoside hydrolase 38, N terminal domain"/>
    <property type="match status" value="1"/>
</dbReference>
<dbReference type="Pfam" id="PF01074">
    <property type="entry name" value="Glyco_hydro_38N"/>
    <property type="match status" value="1"/>
</dbReference>
<dbReference type="PANTHER" id="PTHR46017:SF2">
    <property type="entry name" value="MANNOSYLGLYCERATE HYDROLASE"/>
    <property type="match status" value="1"/>
</dbReference>
<evidence type="ECO:0000313" key="6">
    <source>
        <dbReference type="EMBL" id="UVI33384.1"/>
    </source>
</evidence>
<evidence type="ECO:0000259" key="5">
    <source>
        <dbReference type="SMART" id="SM00872"/>
    </source>
</evidence>
<evidence type="ECO:0000256" key="4">
    <source>
        <dbReference type="ARBA" id="ARBA00023295"/>
    </source>
</evidence>
<dbReference type="InterPro" id="IPR028995">
    <property type="entry name" value="Glyco_hydro_57/38_cen_sf"/>
</dbReference>
<dbReference type="InterPro" id="IPR011330">
    <property type="entry name" value="Glyco_hydro/deAcase_b/a-brl"/>
</dbReference>
<dbReference type="InterPro" id="IPR000602">
    <property type="entry name" value="Glyco_hydro_38_N"/>
</dbReference>
<dbReference type="Pfam" id="PF17677">
    <property type="entry name" value="Glyco_hydro38C2"/>
    <property type="match status" value="1"/>
</dbReference>
<evidence type="ECO:0000313" key="7">
    <source>
        <dbReference type="Proteomes" id="UP001057877"/>
    </source>
</evidence>
<protein>
    <submittedName>
        <fullName evidence="6">Glycosyl hydrolase-related protein</fullName>
    </submittedName>
</protein>
<dbReference type="InterPro" id="IPR027291">
    <property type="entry name" value="Glyco_hydro_38_N_sf"/>
</dbReference>
<dbReference type="PANTHER" id="PTHR46017">
    <property type="entry name" value="ALPHA-MANNOSIDASE 2C1"/>
    <property type="match status" value="1"/>
</dbReference>
<feature type="domain" description="Glycoside hydrolase family 38 central" evidence="5">
    <location>
        <begin position="304"/>
        <end position="377"/>
    </location>
</feature>
<dbReference type="RefSeq" id="WP_258389437.1">
    <property type="nucleotide sequence ID" value="NZ_CP091430.1"/>
</dbReference>
<keyword evidence="4" id="KW-0326">Glycosidase</keyword>
<dbReference type="GO" id="GO:0016787">
    <property type="term" value="F:hydrolase activity"/>
    <property type="evidence" value="ECO:0007669"/>
    <property type="project" value="UniProtKB-KW"/>
</dbReference>
<dbReference type="SMART" id="SM00872">
    <property type="entry name" value="Alpha-mann_mid"/>
    <property type="match status" value="1"/>
</dbReference>
<dbReference type="EMBL" id="CP091430">
    <property type="protein sequence ID" value="UVI33384.1"/>
    <property type="molecule type" value="Genomic_DNA"/>
</dbReference>
<dbReference type="InterPro" id="IPR011013">
    <property type="entry name" value="Gal_mutarotase_sf_dom"/>
</dbReference>
<keyword evidence="7" id="KW-1185">Reference proteome</keyword>
<dbReference type="SUPFAM" id="SSF88688">
    <property type="entry name" value="Families 57/38 glycoside transferase middle domain"/>
    <property type="match status" value="1"/>
</dbReference>
<evidence type="ECO:0000256" key="2">
    <source>
        <dbReference type="ARBA" id="ARBA00022723"/>
    </source>
</evidence>
<dbReference type="Gene3D" id="1.20.1270.50">
    <property type="entry name" value="Glycoside hydrolase family 38, central domain"/>
    <property type="match status" value="1"/>
</dbReference>
<dbReference type="Pfam" id="PF09261">
    <property type="entry name" value="Alpha-mann_mid"/>
    <property type="match status" value="1"/>
</dbReference>
<sequence length="918" mass="104844">MYKNAAANDKLTIYLYSGSHWDREWYETFQGFRSRLVDVMNGLIDTLEADPSFQVFHLDGQTIVLEDFLEIEPAKRDRLAALIRDGRLLIGPWYVMPDELLLTGESLIRNLATGFLISSEWGVTPWKYGYVCDIFGHIAQLPQIFNGFGIRLALMGRGTNEDTTPAHFRWQSPDGSECLTFKLPDYHGYGAFFSEVMRPAIRQGLSDEELVPLLDKHIQGELQRSSVPVLILMDGLDHEPVHPETPRFLEAIRRQYPDAEVRHTDLSEMNSLLETYRDRMPIRTGELYEPAKMKAPYLHLITHTLSSRYPLKEANDRCQSLLEKWMMPLVAAAELEGLRIQQTYVEMAYRHLMQNHPHDSICGCSIDQVHKDMEYRFDQTKAIGELVVNKVLEHWLHMTIPAATAAQTTLQADRPGDRHAILLMNPLPFARKEVVTVEFDFPMDYSATYQEPFGYEMKNSFKIYDHEGRECPYGLVNIQRNWKVRRYNQHVVTVNRHTVTFEAELPAMGTVAYEVVPFQEASRYLQTMSANEREAENEYLILTIKDNGTLCMQDKATGRIYDRLLQYADDGEIGDGWYHAAPVNDRTITDTGCECAVERVENGPVRTVFRIVKRMRVPREMVSDRSGIRRSDESVPLTIETRVGLSRGARHVDVETIIRNEAKDHRLKLIVPTGIEVPSYTVNQPFAFIERQAGIRLETAEWRECDVPEKQMGGIVYKRDPIGNGLAFVSPFGLHECAAAVDAEGTLRITLFRSFRQTVMTNGEEGGQLLGPLTFRYALRLLGPDSQPAELIRLQDELKTGVRHFFTPLPTQTKLPDPRSWFSLDAERICVSVIKRPDRDEDGIIVRFINYSDAEAEGIFTCLYRIEQAESVDLNEERLTEAPLPETDGCTLRLRMPAWSIATYRLTLGHSGKAAANP</sequence>
<dbReference type="InterPro" id="IPR015341">
    <property type="entry name" value="Glyco_hydro_38_cen"/>
</dbReference>
<dbReference type="Gene3D" id="2.70.98.30">
    <property type="entry name" value="Golgi alpha-mannosidase II, domain 4"/>
    <property type="match status" value="1"/>
</dbReference>
<name>A0ABY5SHC5_9BACL</name>
<evidence type="ECO:0000256" key="1">
    <source>
        <dbReference type="ARBA" id="ARBA00009792"/>
    </source>
</evidence>
<dbReference type="InterPro" id="IPR037094">
    <property type="entry name" value="Glyco_hydro_38_cen_sf"/>
</dbReference>
<accession>A0ABY5SHC5</accession>
<organism evidence="6 7">
    <name type="scientific">Paenibacillus spongiae</name>
    <dbReference type="NCBI Taxonomy" id="2909671"/>
    <lineage>
        <taxon>Bacteria</taxon>
        <taxon>Bacillati</taxon>
        <taxon>Bacillota</taxon>
        <taxon>Bacilli</taxon>
        <taxon>Bacillales</taxon>
        <taxon>Paenibacillaceae</taxon>
        <taxon>Paenibacillus</taxon>
    </lineage>
</organism>
<keyword evidence="2" id="KW-0479">Metal-binding</keyword>
<gene>
    <name evidence="6" type="ORF">L1F29_16750</name>
</gene>